<dbReference type="Pfam" id="PF04304">
    <property type="entry name" value="DUF454"/>
    <property type="match status" value="1"/>
</dbReference>
<sequence length="136" mass="14949">MNDRNHSSPPPEPKGIILRWLLLGAGILATVLAVLGIFLPLLPTVPLLLLAAACFARSSERVHRWLLEHRHLGPILHGYLDGSGIPRRARATALCLIWITIPVSAFLVVPLPWVRVLLIAVALGVTVYLLRLPTRD</sequence>
<accession>A0A831UCK9</accession>
<feature type="transmembrane region" description="Helical" evidence="1">
    <location>
        <begin position="20"/>
        <end position="53"/>
    </location>
</feature>
<keyword evidence="1" id="KW-0472">Membrane</keyword>
<feature type="transmembrane region" description="Helical" evidence="1">
    <location>
        <begin position="89"/>
        <end position="107"/>
    </location>
</feature>
<keyword evidence="1" id="KW-0812">Transmembrane</keyword>
<protein>
    <submittedName>
        <fullName evidence="2">DUF454 domain-containing protein</fullName>
    </submittedName>
</protein>
<dbReference type="PANTHER" id="PTHR35813:SF1">
    <property type="entry name" value="INNER MEMBRANE PROTEIN YBAN"/>
    <property type="match status" value="1"/>
</dbReference>
<dbReference type="GO" id="GO:0005886">
    <property type="term" value="C:plasma membrane"/>
    <property type="evidence" value="ECO:0007669"/>
    <property type="project" value="TreeGrafter"/>
</dbReference>
<dbReference type="InterPro" id="IPR007401">
    <property type="entry name" value="DUF454"/>
</dbReference>
<dbReference type="PANTHER" id="PTHR35813">
    <property type="entry name" value="INNER MEMBRANE PROTEIN YBAN"/>
    <property type="match status" value="1"/>
</dbReference>
<evidence type="ECO:0000256" key="1">
    <source>
        <dbReference type="SAM" id="Phobius"/>
    </source>
</evidence>
<dbReference type="EMBL" id="DSOV01000025">
    <property type="protein sequence ID" value="HEN42022.1"/>
    <property type="molecule type" value="Genomic_DNA"/>
</dbReference>
<reference evidence="2" key="1">
    <citation type="journal article" date="2020" name="mSystems">
        <title>Genome- and Community-Level Interaction Insights into Carbon Utilization and Element Cycling Functions of Hydrothermarchaeota in Hydrothermal Sediment.</title>
        <authorList>
            <person name="Zhou Z."/>
            <person name="Liu Y."/>
            <person name="Xu W."/>
            <person name="Pan J."/>
            <person name="Luo Z.H."/>
            <person name="Li M."/>
        </authorList>
    </citation>
    <scope>NUCLEOTIDE SEQUENCE [LARGE SCALE GENOMIC DNA]</scope>
    <source>
        <strain evidence="2">SpSt-349</strain>
    </source>
</reference>
<proteinExistence type="predicted"/>
<organism evidence="2">
    <name type="scientific">Geobacter metallireducens</name>
    <dbReference type="NCBI Taxonomy" id="28232"/>
    <lineage>
        <taxon>Bacteria</taxon>
        <taxon>Pseudomonadati</taxon>
        <taxon>Thermodesulfobacteriota</taxon>
        <taxon>Desulfuromonadia</taxon>
        <taxon>Geobacterales</taxon>
        <taxon>Geobacteraceae</taxon>
        <taxon>Geobacter</taxon>
    </lineage>
</organism>
<keyword evidence="1" id="KW-1133">Transmembrane helix</keyword>
<evidence type="ECO:0000313" key="2">
    <source>
        <dbReference type="EMBL" id="HEN42022.1"/>
    </source>
</evidence>
<dbReference type="AlphaFoldDB" id="A0A831UCK9"/>
<feature type="transmembrane region" description="Helical" evidence="1">
    <location>
        <begin position="113"/>
        <end position="130"/>
    </location>
</feature>
<comment type="caution">
    <text evidence="2">The sequence shown here is derived from an EMBL/GenBank/DDBJ whole genome shotgun (WGS) entry which is preliminary data.</text>
</comment>
<name>A0A831UCK9_GEOME</name>
<dbReference type="PIRSF" id="PIRSF016789">
    <property type="entry name" value="DUF454"/>
    <property type="match status" value="1"/>
</dbReference>
<gene>
    <name evidence="2" type="ORF">ENQ87_06535</name>
</gene>